<gene>
    <name evidence="7" type="ORF">GO485_00230</name>
    <name evidence="8" type="ORF">IP92_04523</name>
</gene>
<comment type="cofactor">
    <cofactor evidence="1">
        <name>FAD</name>
        <dbReference type="ChEBI" id="CHEBI:57692"/>
    </cofactor>
</comment>
<dbReference type="InterPro" id="IPR000172">
    <property type="entry name" value="GMC_OxRdtase_N"/>
</dbReference>
<dbReference type="Proteomes" id="UP000437862">
    <property type="component" value="Chromosome"/>
</dbReference>
<dbReference type="Proteomes" id="UP000315112">
    <property type="component" value="Unassembled WGS sequence"/>
</dbReference>
<organism evidence="8 9">
    <name type="scientific">Pseudoduganella flava</name>
    <dbReference type="NCBI Taxonomy" id="871742"/>
    <lineage>
        <taxon>Bacteria</taxon>
        <taxon>Pseudomonadati</taxon>
        <taxon>Pseudomonadota</taxon>
        <taxon>Betaproteobacteria</taxon>
        <taxon>Burkholderiales</taxon>
        <taxon>Oxalobacteraceae</taxon>
        <taxon>Telluria group</taxon>
        <taxon>Pseudoduganella</taxon>
    </lineage>
</organism>
<dbReference type="GO" id="GO:0016614">
    <property type="term" value="F:oxidoreductase activity, acting on CH-OH group of donors"/>
    <property type="evidence" value="ECO:0007669"/>
    <property type="project" value="InterPro"/>
</dbReference>
<keyword evidence="4" id="KW-0274">FAD</keyword>
<reference evidence="7 10" key="3">
    <citation type="submission" date="2019-12" db="EMBL/GenBank/DDBJ databases">
        <title>Draft Genome Sequences of Six Type Strains of the Genus Massilia.</title>
        <authorList>
            <person name="Miess H."/>
            <person name="Frediansyah A."/>
            <person name="Goeker M."/>
            <person name="Gross H."/>
        </authorList>
    </citation>
    <scope>NUCLEOTIDE SEQUENCE [LARGE SCALE GENOMIC DNA]</scope>
    <source>
        <strain evidence="7 10">DSM 26639</strain>
    </source>
</reference>
<proteinExistence type="inferred from homology"/>
<sequence length="423" mass="45589">MKDHPEYDAIVVGSGTAGAMLAREWSRQNKRVLLLERGGDAPLRESVTGFASVIDQVKVGRKLATVRALTKGGSTGLYFGVVNAPPLDVFNALGIDLASDVDALRRELPIAPLPDALLGEQALRLRDGAVALGHAWHKHDMLVDQSRCDGGYSHGALWRARSYVDDAVAQGTRLVTRATVQRVLIENGAAIGVEYRERRHMFSNVVHRAYAGKVVLAAGELATPALLRACGVDGVGRHGFYVNPGYAIYGLVPGMQGRDNFVGSMGCQLDDGIELGDANICRFLYKMMMPAKLKFRHAVAYPQAIAIGVKVKDGLGGELRADGGLHKELSEADFAKLKKGEEEALRILRQAGAQHIFNFGLSCAGRVGGLLRIGEHVDARMESPVRNLHVCDGSIIPDEMRGTPTLTVLAMARYLARQLAPAL</sequence>
<protein>
    <submittedName>
        <fullName evidence="7">GMC family oxidoreductase</fullName>
    </submittedName>
    <submittedName>
        <fullName evidence="8">GMC oxidoreductase</fullName>
    </submittedName>
</protein>
<dbReference type="InterPro" id="IPR051473">
    <property type="entry name" value="P2Ox-like"/>
</dbReference>
<keyword evidence="10" id="KW-1185">Reference proteome</keyword>
<evidence type="ECO:0000313" key="9">
    <source>
        <dbReference type="Proteomes" id="UP000315112"/>
    </source>
</evidence>
<dbReference type="PANTHER" id="PTHR42784">
    <property type="entry name" value="PYRANOSE 2-OXIDASE"/>
    <property type="match status" value="1"/>
</dbReference>
<dbReference type="OrthoDB" id="9787779at2"/>
<evidence type="ECO:0000256" key="2">
    <source>
        <dbReference type="ARBA" id="ARBA00010790"/>
    </source>
</evidence>
<dbReference type="Gene3D" id="3.50.50.60">
    <property type="entry name" value="FAD/NAD(P)-binding domain"/>
    <property type="match status" value="2"/>
</dbReference>
<dbReference type="AlphaFoldDB" id="A0A562PHR6"/>
<dbReference type="GO" id="GO:0050660">
    <property type="term" value="F:flavin adenine dinucleotide binding"/>
    <property type="evidence" value="ECO:0007669"/>
    <property type="project" value="InterPro"/>
</dbReference>
<comment type="similarity">
    <text evidence="2">Belongs to the GMC oxidoreductase family.</text>
</comment>
<evidence type="ECO:0000313" key="10">
    <source>
        <dbReference type="Proteomes" id="UP000437862"/>
    </source>
</evidence>
<evidence type="ECO:0000259" key="6">
    <source>
        <dbReference type="Pfam" id="PF00732"/>
    </source>
</evidence>
<evidence type="ECO:0000313" key="7">
    <source>
        <dbReference type="EMBL" id="QGZ37632.1"/>
    </source>
</evidence>
<feature type="domain" description="Glucose-methanol-choline oxidoreductase N-terminal" evidence="6">
    <location>
        <begin position="160"/>
        <end position="232"/>
    </location>
</feature>
<keyword evidence="3" id="KW-0285">Flavoprotein</keyword>
<dbReference type="EMBL" id="CP046904">
    <property type="protein sequence ID" value="QGZ37632.1"/>
    <property type="molecule type" value="Genomic_DNA"/>
</dbReference>
<evidence type="ECO:0000256" key="4">
    <source>
        <dbReference type="ARBA" id="ARBA00022827"/>
    </source>
</evidence>
<dbReference type="SUPFAM" id="SSF51905">
    <property type="entry name" value="FAD/NAD(P)-binding domain"/>
    <property type="match status" value="1"/>
</dbReference>
<evidence type="ECO:0000256" key="3">
    <source>
        <dbReference type="ARBA" id="ARBA00022630"/>
    </source>
</evidence>
<dbReference type="PANTHER" id="PTHR42784:SF1">
    <property type="entry name" value="PYRANOSE 2-OXIDASE"/>
    <property type="match status" value="1"/>
</dbReference>
<evidence type="ECO:0000313" key="8">
    <source>
        <dbReference type="EMBL" id="TWI44005.1"/>
    </source>
</evidence>
<name>A0A562PHR6_9BURK</name>
<reference evidence="8" key="2">
    <citation type="submission" date="2019-07" db="EMBL/GenBank/DDBJ databases">
        <authorList>
            <person name="Whitman W."/>
            <person name="Huntemann M."/>
            <person name="Clum A."/>
            <person name="Pillay M."/>
            <person name="Palaniappan K."/>
            <person name="Varghese N."/>
            <person name="Mikhailova N."/>
            <person name="Stamatis D."/>
            <person name="Reddy T."/>
            <person name="Daum C."/>
            <person name="Shapiro N."/>
            <person name="Ivanova N."/>
            <person name="Kyrpides N."/>
            <person name="Woyke T."/>
        </authorList>
    </citation>
    <scope>NUCLEOTIDE SEQUENCE</scope>
    <source>
        <strain evidence="8">CGMCC 1.10685</strain>
    </source>
</reference>
<evidence type="ECO:0000256" key="1">
    <source>
        <dbReference type="ARBA" id="ARBA00001974"/>
    </source>
</evidence>
<dbReference type="EMBL" id="VLKW01000010">
    <property type="protein sequence ID" value="TWI44005.1"/>
    <property type="molecule type" value="Genomic_DNA"/>
</dbReference>
<dbReference type="InterPro" id="IPR036188">
    <property type="entry name" value="FAD/NAD-bd_sf"/>
</dbReference>
<reference evidence="8 9" key="1">
    <citation type="journal article" date="2015" name="Stand. Genomic Sci.">
        <title>Genomic Encyclopedia of Bacterial and Archaeal Type Strains, Phase III: the genomes of soil and plant-associated and newly described type strains.</title>
        <authorList>
            <person name="Whitman W.B."/>
            <person name="Woyke T."/>
            <person name="Klenk H.P."/>
            <person name="Zhou Y."/>
            <person name="Lilburn T.G."/>
            <person name="Beck B.J."/>
            <person name="De Vos P."/>
            <person name="Vandamme P."/>
            <person name="Eisen J.A."/>
            <person name="Garrity G."/>
            <person name="Hugenholtz P."/>
            <person name="Kyrpides N.C."/>
        </authorList>
    </citation>
    <scope>NUCLEOTIDE SEQUENCE [LARGE SCALE GENOMIC DNA]</scope>
    <source>
        <strain evidence="8 9">CGMCC 1.10685</strain>
    </source>
</reference>
<dbReference type="Pfam" id="PF00732">
    <property type="entry name" value="GMC_oxred_N"/>
    <property type="match status" value="1"/>
</dbReference>
<accession>A0A562PHR6</accession>
<evidence type="ECO:0000256" key="5">
    <source>
        <dbReference type="ARBA" id="ARBA00023002"/>
    </source>
</evidence>
<dbReference type="RefSeq" id="WP_145879454.1">
    <property type="nucleotide sequence ID" value="NZ_CP046904.1"/>
</dbReference>
<keyword evidence="5" id="KW-0560">Oxidoreductase</keyword>